<dbReference type="EMBL" id="JAACJL010000030">
    <property type="protein sequence ID" value="KAF4617244.1"/>
    <property type="molecule type" value="Genomic_DNA"/>
</dbReference>
<proteinExistence type="predicted"/>
<keyword evidence="2" id="KW-1185">Reference proteome</keyword>
<reference evidence="1 2" key="1">
    <citation type="submission" date="2019-12" db="EMBL/GenBank/DDBJ databases">
        <authorList>
            <person name="Floudas D."/>
            <person name="Bentzer J."/>
            <person name="Ahren D."/>
            <person name="Johansson T."/>
            <person name="Persson P."/>
            <person name="Tunlid A."/>
        </authorList>
    </citation>
    <scope>NUCLEOTIDE SEQUENCE [LARGE SCALE GENOMIC DNA]</scope>
    <source>
        <strain evidence="1 2">CBS 102.39</strain>
    </source>
</reference>
<sequence length="187" mass="19964">MSSPLAGFGKTSRVSDGGQWLHILLSYFLHSPSSVHCVHSFIVEVCVRSCAWPVQLLPPIIPLSHIRFPSNPSFTSSSSSSNSSSTLNFLAAVHDNARHTTATQHSDRQLQSASVELSVAVGVGKTWHSIAHWARSTQGLQQASISLLAFVLFLSPTPSSAGAELNLNGIPTQASKQTTHNVRPTTG</sequence>
<dbReference type="Proteomes" id="UP000521872">
    <property type="component" value="Unassembled WGS sequence"/>
</dbReference>
<evidence type="ECO:0000313" key="2">
    <source>
        <dbReference type="Proteomes" id="UP000521872"/>
    </source>
</evidence>
<comment type="caution">
    <text evidence="1">The sequence shown here is derived from an EMBL/GenBank/DDBJ whole genome shotgun (WGS) entry which is preliminary data.</text>
</comment>
<organism evidence="1 2">
    <name type="scientific">Agrocybe pediades</name>
    <dbReference type="NCBI Taxonomy" id="84607"/>
    <lineage>
        <taxon>Eukaryota</taxon>
        <taxon>Fungi</taxon>
        <taxon>Dikarya</taxon>
        <taxon>Basidiomycota</taxon>
        <taxon>Agaricomycotina</taxon>
        <taxon>Agaricomycetes</taxon>
        <taxon>Agaricomycetidae</taxon>
        <taxon>Agaricales</taxon>
        <taxon>Agaricineae</taxon>
        <taxon>Strophariaceae</taxon>
        <taxon>Agrocybe</taxon>
    </lineage>
</organism>
<gene>
    <name evidence="1" type="ORF">D9613_006394</name>
</gene>
<name>A0A8H4QUQ2_9AGAR</name>
<dbReference type="AlphaFoldDB" id="A0A8H4QUQ2"/>
<protein>
    <submittedName>
        <fullName evidence="1">Uncharacterized protein</fullName>
    </submittedName>
</protein>
<accession>A0A8H4QUQ2</accession>
<evidence type="ECO:0000313" key="1">
    <source>
        <dbReference type="EMBL" id="KAF4617244.1"/>
    </source>
</evidence>